<dbReference type="Pfam" id="PF08281">
    <property type="entry name" value="Sigma70_r4_2"/>
    <property type="match status" value="1"/>
</dbReference>
<evidence type="ECO:0000313" key="8">
    <source>
        <dbReference type="Proteomes" id="UP000460272"/>
    </source>
</evidence>
<dbReference type="InterPro" id="IPR036388">
    <property type="entry name" value="WH-like_DNA-bd_sf"/>
</dbReference>
<dbReference type="RefSeq" id="WP_145856357.1">
    <property type="nucleotide sequence ID" value="NZ_RPFW01000004.1"/>
</dbReference>
<accession>A0A6P2BWS8</accession>
<evidence type="ECO:0000256" key="3">
    <source>
        <dbReference type="ARBA" id="ARBA00023082"/>
    </source>
</evidence>
<dbReference type="AlphaFoldDB" id="A0A6P2BWS8"/>
<evidence type="ECO:0000256" key="4">
    <source>
        <dbReference type="ARBA" id="ARBA00023163"/>
    </source>
</evidence>
<dbReference type="InterPro" id="IPR039425">
    <property type="entry name" value="RNA_pol_sigma-70-like"/>
</dbReference>
<dbReference type="Proteomes" id="UP000460272">
    <property type="component" value="Unassembled WGS sequence"/>
</dbReference>
<dbReference type="GO" id="GO:0016987">
    <property type="term" value="F:sigma factor activity"/>
    <property type="evidence" value="ECO:0007669"/>
    <property type="project" value="UniProtKB-KW"/>
</dbReference>
<protein>
    <submittedName>
        <fullName evidence="7">Sigma-70 family RNA polymerase sigma factor</fullName>
    </submittedName>
</protein>
<dbReference type="GO" id="GO:0006352">
    <property type="term" value="P:DNA-templated transcription initiation"/>
    <property type="evidence" value="ECO:0007669"/>
    <property type="project" value="InterPro"/>
</dbReference>
<proteinExistence type="inferred from homology"/>
<dbReference type="CDD" id="cd06171">
    <property type="entry name" value="Sigma70_r4"/>
    <property type="match status" value="1"/>
</dbReference>
<dbReference type="OrthoDB" id="5244716at2"/>
<organism evidence="7 8">
    <name type="scientific">Trebonia kvetii</name>
    <dbReference type="NCBI Taxonomy" id="2480626"/>
    <lineage>
        <taxon>Bacteria</taxon>
        <taxon>Bacillati</taxon>
        <taxon>Actinomycetota</taxon>
        <taxon>Actinomycetes</taxon>
        <taxon>Streptosporangiales</taxon>
        <taxon>Treboniaceae</taxon>
        <taxon>Trebonia</taxon>
    </lineage>
</organism>
<dbReference type="SUPFAM" id="SSF88946">
    <property type="entry name" value="Sigma2 domain of RNA polymerase sigma factors"/>
    <property type="match status" value="1"/>
</dbReference>
<dbReference type="InterPro" id="IPR007627">
    <property type="entry name" value="RNA_pol_sigma70_r2"/>
</dbReference>
<dbReference type="Pfam" id="PF04542">
    <property type="entry name" value="Sigma70_r2"/>
    <property type="match status" value="1"/>
</dbReference>
<dbReference type="EMBL" id="RPFW01000004">
    <property type="protein sequence ID" value="TVZ03514.1"/>
    <property type="molecule type" value="Genomic_DNA"/>
</dbReference>
<name>A0A6P2BWS8_9ACTN</name>
<sequence>MAQTTCSVTPRTDESSYADANLVAQLRAGDEAAMSQLVDQWSPTMLRIARSFVDSVQSAEDVVQDAWLGMLTGLAKFEGRASLRTWTFSILINRAKTRSAREARTLPQSSLASQEGQAADDWIADPQGERPRKWASIDALSSWDSAPENVLMSKEMLRLLDQALSELPARQRSVLTMRDVCGMSTEEVCAALRTSPQNQRVLLHRSRVALRTALEGYYRG</sequence>
<dbReference type="Gene3D" id="1.10.1740.10">
    <property type="match status" value="1"/>
</dbReference>
<dbReference type="PANTHER" id="PTHR43133:SF53">
    <property type="entry name" value="ECF RNA POLYMERASE SIGMA-E FACTOR"/>
    <property type="match status" value="1"/>
</dbReference>
<dbReference type="NCBIfam" id="TIGR02937">
    <property type="entry name" value="sigma70-ECF"/>
    <property type="match status" value="1"/>
</dbReference>
<evidence type="ECO:0000259" key="6">
    <source>
        <dbReference type="Pfam" id="PF08281"/>
    </source>
</evidence>
<dbReference type="InterPro" id="IPR013249">
    <property type="entry name" value="RNA_pol_sigma70_r4_t2"/>
</dbReference>
<keyword evidence="2" id="KW-0805">Transcription regulation</keyword>
<dbReference type="InterPro" id="IPR014284">
    <property type="entry name" value="RNA_pol_sigma-70_dom"/>
</dbReference>
<feature type="domain" description="RNA polymerase sigma factor 70 region 4 type 2" evidence="6">
    <location>
        <begin position="158"/>
        <end position="210"/>
    </location>
</feature>
<keyword evidence="8" id="KW-1185">Reference proteome</keyword>
<dbReference type="SUPFAM" id="SSF88659">
    <property type="entry name" value="Sigma3 and sigma4 domains of RNA polymerase sigma factors"/>
    <property type="match status" value="1"/>
</dbReference>
<keyword evidence="4" id="KW-0804">Transcription</keyword>
<dbReference type="PANTHER" id="PTHR43133">
    <property type="entry name" value="RNA POLYMERASE ECF-TYPE SIGMA FACTO"/>
    <property type="match status" value="1"/>
</dbReference>
<comment type="similarity">
    <text evidence="1">Belongs to the sigma-70 factor family. ECF subfamily.</text>
</comment>
<dbReference type="Gene3D" id="1.10.10.10">
    <property type="entry name" value="Winged helix-like DNA-binding domain superfamily/Winged helix DNA-binding domain"/>
    <property type="match status" value="1"/>
</dbReference>
<gene>
    <name evidence="7" type="ORF">EAS64_24355</name>
</gene>
<dbReference type="InterPro" id="IPR013325">
    <property type="entry name" value="RNA_pol_sigma_r2"/>
</dbReference>
<evidence type="ECO:0000313" key="7">
    <source>
        <dbReference type="EMBL" id="TVZ03514.1"/>
    </source>
</evidence>
<dbReference type="InterPro" id="IPR013324">
    <property type="entry name" value="RNA_pol_sigma_r3/r4-like"/>
</dbReference>
<feature type="domain" description="RNA polymerase sigma-70 region 2" evidence="5">
    <location>
        <begin position="37"/>
        <end position="104"/>
    </location>
</feature>
<evidence type="ECO:0000259" key="5">
    <source>
        <dbReference type="Pfam" id="PF04542"/>
    </source>
</evidence>
<evidence type="ECO:0000256" key="1">
    <source>
        <dbReference type="ARBA" id="ARBA00010641"/>
    </source>
</evidence>
<evidence type="ECO:0000256" key="2">
    <source>
        <dbReference type="ARBA" id="ARBA00023015"/>
    </source>
</evidence>
<keyword evidence="3" id="KW-0731">Sigma factor</keyword>
<comment type="caution">
    <text evidence="7">The sequence shown here is derived from an EMBL/GenBank/DDBJ whole genome shotgun (WGS) entry which is preliminary data.</text>
</comment>
<dbReference type="GO" id="GO:0003677">
    <property type="term" value="F:DNA binding"/>
    <property type="evidence" value="ECO:0007669"/>
    <property type="project" value="InterPro"/>
</dbReference>
<reference evidence="7 8" key="1">
    <citation type="submission" date="2018-11" db="EMBL/GenBank/DDBJ databases">
        <title>Trebonia kvetii gen.nov., sp.nov., a novel acidophilic actinobacterium, and proposal of the new actinobacterial family Treboniaceae fam. nov.</title>
        <authorList>
            <person name="Rapoport D."/>
            <person name="Sagova-Mareckova M."/>
            <person name="Sedlacek I."/>
            <person name="Provaznik J."/>
            <person name="Kralova S."/>
            <person name="Pavlinic D."/>
            <person name="Benes V."/>
            <person name="Kopecky J."/>
        </authorList>
    </citation>
    <scope>NUCLEOTIDE SEQUENCE [LARGE SCALE GENOMIC DNA]</scope>
    <source>
        <strain evidence="7 8">15Tr583</strain>
    </source>
</reference>